<reference evidence="2" key="2">
    <citation type="submission" date="2020-05" db="UniProtKB">
        <authorList>
            <consortium name="EnsemblMetazoa"/>
        </authorList>
    </citation>
    <scope>IDENTIFICATION</scope>
    <source>
        <strain evidence="2">IAEA</strain>
    </source>
</reference>
<feature type="compositionally biased region" description="Pro residues" evidence="1">
    <location>
        <begin position="84"/>
        <end position="95"/>
    </location>
</feature>
<dbReference type="EMBL" id="JXJN01001596">
    <property type="status" value="NOT_ANNOTATED_CDS"/>
    <property type="molecule type" value="Genomic_DNA"/>
</dbReference>
<keyword evidence="3" id="KW-1185">Reference proteome</keyword>
<dbReference type="Proteomes" id="UP000092460">
    <property type="component" value="Unassembled WGS sequence"/>
</dbReference>
<evidence type="ECO:0000313" key="2">
    <source>
        <dbReference type="EnsemblMetazoa" id="GPPI004272-PA"/>
    </source>
</evidence>
<proteinExistence type="predicted"/>
<name>A0A1B0APW6_9MUSC</name>
<feature type="compositionally biased region" description="Polar residues" evidence="1">
    <location>
        <begin position="50"/>
        <end position="67"/>
    </location>
</feature>
<protein>
    <submittedName>
        <fullName evidence="2">Uncharacterized protein</fullName>
    </submittedName>
</protein>
<feature type="region of interest" description="Disordered" evidence="1">
    <location>
        <begin position="47"/>
        <end position="110"/>
    </location>
</feature>
<dbReference type="EnsemblMetazoa" id="GPPI004272-RA">
    <property type="protein sequence ID" value="GPPI004272-PA"/>
    <property type="gene ID" value="GPPI004272"/>
</dbReference>
<accession>A0A1B0APW6</accession>
<organism evidence="2 3">
    <name type="scientific">Glossina palpalis gambiensis</name>
    <dbReference type="NCBI Taxonomy" id="67801"/>
    <lineage>
        <taxon>Eukaryota</taxon>
        <taxon>Metazoa</taxon>
        <taxon>Ecdysozoa</taxon>
        <taxon>Arthropoda</taxon>
        <taxon>Hexapoda</taxon>
        <taxon>Insecta</taxon>
        <taxon>Pterygota</taxon>
        <taxon>Neoptera</taxon>
        <taxon>Endopterygota</taxon>
        <taxon>Diptera</taxon>
        <taxon>Brachycera</taxon>
        <taxon>Muscomorpha</taxon>
        <taxon>Hippoboscoidea</taxon>
        <taxon>Glossinidae</taxon>
        <taxon>Glossina</taxon>
    </lineage>
</organism>
<sequence length="129" mass="15080">MRGSTMQEWMSNEIERFSSKLERYKPTGSGYNRIQPIRLSKSVVHMLNNPMPNRSNQIEQSSQVRTDITQREQQPPQQGQLPQQPSPPPPPPPPAYQHHQRSRGVLSLTPNEWEEMYPTVEFHNHRTQI</sequence>
<evidence type="ECO:0000256" key="1">
    <source>
        <dbReference type="SAM" id="MobiDB-lite"/>
    </source>
</evidence>
<evidence type="ECO:0000313" key="3">
    <source>
        <dbReference type="Proteomes" id="UP000092460"/>
    </source>
</evidence>
<reference evidence="3" key="1">
    <citation type="submission" date="2015-01" db="EMBL/GenBank/DDBJ databases">
        <authorList>
            <person name="Aksoy S."/>
            <person name="Warren W."/>
            <person name="Wilson R.K."/>
        </authorList>
    </citation>
    <scope>NUCLEOTIDE SEQUENCE [LARGE SCALE GENOMIC DNA]</scope>
    <source>
        <strain evidence="3">IAEA</strain>
    </source>
</reference>
<feature type="compositionally biased region" description="Low complexity" evidence="1">
    <location>
        <begin position="73"/>
        <end position="83"/>
    </location>
</feature>
<dbReference type="VEuPathDB" id="VectorBase:GPPI004272"/>
<dbReference type="AlphaFoldDB" id="A0A1B0APW6"/>